<dbReference type="Proteomes" id="UP000024900">
    <property type="component" value="Unassembled WGS sequence"/>
</dbReference>
<sequence length="79" mass="8848">MGRSVVICPHLRNPRAMPDSYIIEVNSQTAGIVVRSQGGYCFFASSDRFYRLEGQLFRNAREAERAARKLVNGDVKEAA</sequence>
<gene>
    <name evidence="1" type="ORF">BJA5080_01194</name>
</gene>
<evidence type="ECO:0000313" key="2">
    <source>
        <dbReference type="Proteomes" id="UP000024900"/>
    </source>
</evidence>
<dbReference type="EMBL" id="ADOU02000004">
    <property type="protein sequence ID" value="KGJ67907.1"/>
    <property type="molecule type" value="Genomic_DNA"/>
</dbReference>
<dbReference type="AlphaFoldDB" id="A0A837CF14"/>
<protein>
    <submittedName>
        <fullName evidence="1">Uncharacterized protein</fullName>
    </submittedName>
</protein>
<name>A0A837CF14_9BRAD</name>
<organism evidence="1 2">
    <name type="scientific">Bradyrhizobium diazoefficiens SEMIA 5080</name>
    <dbReference type="NCBI Taxonomy" id="754504"/>
    <lineage>
        <taxon>Bacteria</taxon>
        <taxon>Pseudomonadati</taxon>
        <taxon>Pseudomonadota</taxon>
        <taxon>Alphaproteobacteria</taxon>
        <taxon>Hyphomicrobiales</taxon>
        <taxon>Nitrobacteraceae</taxon>
        <taxon>Bradyrhizobium</taxon>
    </lineage>
</organism>
<evidence type="ECO:0000313" key="1">
    <source>
        <dbReference type="EMBL" id="KGJ67907.1"/>
    </source>
</evidence>
<comment type="caution">
    <text evidence="1">The sequence shown here is derived from an EMBL/GenBank/DDBJ whole genome shotgun (WGS) entry which is preliminary data.</text>
</comment>
<reference evidence="1 2" key="1">
    <citation type="journal article" date="2014" name="BMC Genomics">
        <title>Comparative genomics of Bradyrhizobium japonicum CPAC 15 and Bradyrhizobium diazoefficiens CPAC 7: elite model strains for understanding symbiotic performance with soybean.</title>
        <authorList>
            <person name="Siqueira A.F."/>
            <person name="Ormeno-Orrillo E."/>
            <person name="Souza R.C."/>
            <person name="Rodrigues E.P."/>
            <person name="Almeida L.G."/>
            <person name="Barcellos F.G."/>
            <person name="Batista J.S."/>
            <person name="Nakatami A.S."/>
            <person name="Martinez-Romero E."/>
            <person name="Vasconcelos A.T."/>
            <person name="Hungria M."/>
        </authorList>
    </citation>
    <scope>NUCLEOTIDE SEQUENCE [LARGE SCALE GENOMIC DNA]</scope>
    <source>
        <strain evidence="1 2">SEMIA 5080</strain>
    </source>
</reference>
<accession>A0A837CF14</accession>
<proteinExistence type="predicted"/>